<feature type="chain" id="PRO_5045655307" evidence="1">
    <location>
        <begin position="22"/>
        <end position="282"/>
    </location>
</feature>
<proteinExistence type="predicted"/>
<evidence type="ECO:0000313" key="3">
    <source>
        <dbReference type="Proteomes" id="UP001597476"/>
    </source>
</evidence>
<evidence type="ECO:0000313" key="2">
    <source>
        <dbReference type="EMBL" id="MFD2725761.1"/>
    </source>
</evidence>
<dbReference type="SUPFAM" id="SSF49464">
    <property type="entry name" value="Carboxypeptidase regulatory domain-like"/>
    <property type="match status" value="1"/>
</dbReference>
<dbReference type="Proteomes" id="UP001597476">
    <property type="component" value="Unassembled WGS sequence"/>
</dbReference>
<dbReference type="InterPro" id="IPR008969">
    <property type="entry name" value="CarboxyPept-like_regulatory"/>
</dbReference>
<reference evidence="3" key="1">
    <citation type="journal article" date="2019" name="Int. J. Syst. Evol. Microbiol.">
        <title>The Global Catalogue of Microorganisms (GCM) 10K type strain sequencing project: providing services to taxonomists for standard genome sequencing and annotation.</title>
        <authorList>
            <consortium name="The Broad Institute Genomics Platform"/>
            <consortium name="The Broad Institute Genome Sequencing Center for Infectious Disease"/>
            <person name="Wu L."/>
            <person name="Ma J."/>
        </authorList>
    </citation>
    <scope>NUCLEOTIDE SEQUENCE [LARGE SCALE GENOMIC DNA]</scope>
    <source>
        <strain evidence="3">KCTC 42398</strain>
    </source>
</reference>
<accession>A0ABW5T9R1</accession>
<gene>
    <name evidence="2" type="ORF">ACFSR8_06010</name>
</gene>
<dbReference type="RefSeq" id="WP_380290051.1">
    <property type="nucleotide sequence ID" value="NZ_JBHULY010000011.1"/>
</dbReference>
<name>A0ABW5T9R1_9FLAO</name>
<dbReference type="EMBL" id="JBHULY010000011">
    <property type="protein sequence ID" value="MFD2725761.1"/>
    <property type="molecule type" value="Genomic_DNA"/>
</dbReference>
<sequence length="282" mass="32008">MKLLNKSIILFCLFFSITSYAQIKGKCVDTLGIGIAYVNISIKGKSIGTVSNQKGDFFLEHSSIKENDSLIFSHLNFNKKIVSIPLSTQKIELTPKVETLEEIVVSNKKRKLKIVGTKIEDRGDVAFAFTRKSPMGVEAGKIIKVRKNKVYDIKNMQFTIIEFGFKSATFRINFYNVIDGVVDLEKTNKTDLIYKIIDDGIVKIDLSKQDLSFSNNFLVSIEWIDLEIDDTIEKKWRRIFIPMANDTGPMCGRPTAHQKWKIGGSRNNKGLGIHLEVEQYSQ</sequence>
<dbReference type="Pfam" id="PF13715">
    <property type="entry name" value="CarbopepD_reg_2"/>
    <property type="match status" value="1"/>
</dbReference>
<keyword evidence="3" id="KW-1185">Reference proteome</keyword>
<evidence type="ECO:0000256" key="1">
    <source>
        <dbReference type="SAM" id="SignalP"/>
    </source>
</evidence>
<organism evidence="2 3">
    <name type="scientific">Hyunsoonleella rubra</name>
    <dbReference type="NCBI Taxonomy" id="1737062"/>
    <lineage>
        <taxon>Bacteria</taxon>
        <taxon>Pseudomonadati</taxon>
        <taxon>Bacteroidota</taxon>
        <taxon>Flavobacteriia</taxon>
        <taxon>Flavobacteriales</taxon>
        <taxon>Flavobacteriaceae</taxon>
    </lineage>
</organism>
<protein>
    <submittedName>
        <fullName evidence="2">Carboxypeptidase-like regulatory domain-containing protein</fullName>
    </submittedName>
</protein>
<comment type="caution">
    <text evidence="2">The sequence shown here is derived from an EMBL/GenBank/DDBJ whole genome shotgun (WGS) entry which is preliminary data.</text>
</comment>
<keyword evidence="1" id="KW-0732">Signal</keyword>
<feature type="signal peptide" evidence="1">
    <location>
        <begin position="1"/>
        <end position="21"/>
    </location>
</feature>